<dbReference type="AlphaFoldDB" id="A0A6I0FAG3"/>
<accession>A0A6I0FAG3</accession>
<sequence length="91" mass="10502">MAESKRIMISLPDSLLKEIDNIVSSERTNRSEFIRKAMKLYLREKSKIELREKMKAGYQEMANINVSLAELGLSLDISSLENYEVKMAECE</sequence>
<keyword evidence="3" id="KW-1185">Reference proteome</keyword>
<dbReference type="SUPFAM" id="SSF47598">
    <property type="entry name" value="Ribbon-helix-helix"/>
    <property type="match status" value="1"/>
</dbReference>
<dbReference type="InterPro" id="IPR010985">
    <property type="entry name" value="Ribbon_hlx_hlx"/>
</dbReference>
<comment type="caution">
    <text evidence="2">The sequence shown here is derived from an EMBL/GenBank/DDBJ whole genome shotgun (WGS) entry which is preliminary data.</text>
</comment>
<dbReference type="EMBL" id="WBZC01000031">
    <property type="protein sequence ID" value="KAB3534163.1"/>
    <property type="molecule type" value="Genomic_DNA"/>
</dbReference>
<dbReference type="RefSeq" id="WP_151861384.1">
    <property type="nucleotide sequence ID" value="NZ_WBZC01000031.1"/>
</dbReference>
<gene>
    <name evidence="2" type="ORF">F8154_09505</name>
</gene>
<dbReference type="Pfam" id="PF01402">
    <property type="entry name" value="RHH_1"/>
    <property type="match status" value="1"/>
</dbReference>
<organism evidence="2 3">
    <name type="scientific">Alkaliphilus pronyensis</name>
    <dbReference type="NCBI Taxonomy" id="1482732"/>
    <lineage>
        <taxon>Bacteria</taxon>
        <taxon>Bacillati</taxon>
        <taxon>Bacillota</taxon>
        <taxon>Clostridia</taxon>
        <taxon>Peptostreptococcales</taxon>
        <taxon>Natronincolaceae</taxon>
        <taxon>Alkaliphilus</taxon>
    </lineage>
</organism>
<feature type="domain" description="Ribbon-helix-helix protein CopG" evidence="1">
    <location>
        <begin position="5"/>
        <end position="44"/>
    </location>
</feature>
<proteinExistence type="predicted"/>
<dbReference type="InterPro" id="IPR002145">
    <property type="entry name" value="CopG"/>
</dbReference>
<protein>
    <submittedName>
        <fullName evidence="2">Ribbon-helix-helix protein, CopG family</fullName>
    </submittedName>
</protein>
<evidence type="ECO:0000313" key="3">
    <source>
        <dbReference type="Proteomes" id="UP000432715"/>
    </source>
</evidence>
<dbReference type="InterPro" id="IPR013321">
    <property type="entry name" value="Arc_rbn_hlx_hlx"/>
</dbReference>
<name>A0A6I0FAG3_9FIRM</name>
<dbReference type="OrthoDB" id="1634058at2"/>
<dbReference type="Proteomes" id="UP000432715">
    <property type="component" value="Unassembled WGS sequence"/>
</dbReference>
<reference evidence="2 3" key="1">
    <citation type="submission" date="2019-10" db="EMBL/GenBank/DDBJ databases">
        <title>Alkaliphilus serpentinus sp. nov. and Alkaliphilus pronyensis sp. nov., two novel anaerobic alkaliphilic species isolated from the serpentinized-hosted hydrothermal field of the Prony Bay (New Caledonia).</title>
        <authorList>
            <person name="Postec A."/>
        </authorList>
    </citation>
    <scope>NUCLEOTIDE SEQUENCE [LARGE SCALE GENOMIC DNA]</scope>
    <source>
        <strain evidence="2 3">LacV</strain>
    </source>
</reference>
<dbReference type="CDD" id="cd22231">
    <property type="entry name" value="RHH_NikR_HicB-like"/>
    <property type="match status" value="1"/>
</dbReference>
<dbReference type="Gene3D" id="1.10.1220.10">
    <property type="entry name" value="Met repressor-like"/>
    <property type="match status" value="1"/>
</dbReference>
<evidence type="ECO:0000259" key="1">
    <source>
        <dbReference type="Pfam" id="PF01402"/>
    </source>
</evidence>
<evidence type="ECO:0000313" key="2">
    <source>
        <dbReference type="EMBL" id="KAB3534163.1"/>
    </source>
</evidence>
<dbReference type="GO" id="GO:0006355">
    <property type="term" value="P:regulation of DNA-templated transcription"/>
    <property type="evidence" value="ECO:0007669"/>
    <property type="project" value="InterPro"/>
</dbReference>